<evidence type="ECO:0000313" key="2">
    <source>
        <dbReference type="Proteomes" id="UP001218423"/>
    </source>
</evidence>
<gene>
    <name evidence="1" type="ORF">P5S46_21265</name>
</gene>
<accession>A0AAJ5ZH50</accession>
<organism evidence="1 2">
    <name type="scientific">Aeromonas caviae</name>
    <name type="common">Aeromonas punctata</name>
    <dbReference type="NCBI Taxonomy" id="648"/>
    <lineage>
        <taxon>Bacteria</taxon>
        <taxon>Pseudomonadati</taxon>
        <taxon>Pseudomonadota</taxon>
        <taxon>Gammaproteobacteria</taxon>
        <taxon>Aeromonadales</taxon>
        <taxon>Aeromonadaceae</taxon>
        <taxon>Aeromonas</taxon>
    </lineage>
</organism>
<dbReference type="EMBL" id="CP120943">
    <property type="protein sequence ID" value="WFG00294.1"/>
    <property type="molecule type" value="Genomic_DNA"/>
</dbReference>
<keyword evidence="1" id="KW-0614">Plasmid</keyword>
<dbReference type="RefSeq" id="WP_241656686.1">
    <property type="nucleotide sequence ID" value="NZ_CAWOMG010000077.1"/>
</dbReference>
<protein>
    <submittedName>
        <fullName evidence="1">Uncharacterized protein</fullName>
    </submittedName>
</protein>
<reference evidence="1" key="1">
    <citation type="submission" date="2023-03" db="EMBL/GenBank/DDBJ databases">
        <title>Aeromonas caviae strain AC1520.</title>
        <authorList>
            <person name="Xie T."/>
            <person name="Zhang Q."/>
            <person name="Deng J."/>
            <person name="Li X."/>
        </authorList>
    </citation>
    <scope>NUCLEOTIDE SEQUENCE</scope>
    <source>
        <strain evidence="1">AC1520</strain>
        <plasmid evidence="1">pAC1520</plasmid>
    </source>
</reference>
<evidence type="ECO:0000313" key="1">
    <source>
        <dbReference type="EMBL" id="WFG00294.1"/>
    </source>
</evidence>
<proteinExistence type="predicted"/>
<dbReference type="AlphaFoldDB" id="A0AAJ5ZH50"/>
<geneLocation type="plasmid" evidence="1 2">
    <name>pAC1520</name>
</geneLocation>
<sequence length="111" mass="12227">MSHKFILGGVDSPMTNFLVSAADSTCALGVASTSEVMAEENAREIAKELGRRGLLADWLQFGPDGERLDMVLMMNTEHEEVECQRHFAHCVFNGVELTEKSPGWLSATLKK</sequence>
<name>A0AAJ5ZH50_AERCA</name>
<dbReference type="Proteomes" id="UP001218423">
    <property type="component" value="Plasmid pAC1520"/>
</dbReference>